<protein>
    <recommendedName>
        <fullName evidence="3">Class I SAM-dependent DNA methyltransferase</fullName>
    </recommendedName>
</protein>
<name>A0A939B5I5_9BACT</name>
<accession>A0A939B5I5</accession>
<gene>
    <name evidence="1" type="ORF">H6B30_13035</name>
</gene>
<sequence length="246" mass="28462">MTENEDIKRRMVWHTDVVVKQLLSYAIGCVMGRYSLDRKGLILANQGDGPEQYHALVPGSRFEPDDDGLLPLMPSDTDFSDNATTVVKRWLAVAFGEDTLVDNLNCVEAALGKSLDDYFVKDFWKDHKKMYQNRPIYWLFSSKKGAFQCLAYMHRMNAYTAERIRTKYLLPHIEWLVQRQTEMEANAANLNARERKQLDSITRQIAECREYHDRLHTVADEQIAFDLDDGVVVNYGKFGDVLMKLK</sequence>
<proteinExistence type="predicted"/>
<comment type="caution">
    <text evidence="1">The sequence shown here is derived from an EMBL/GenBank/DDBJ whole genome shotgun (WGS) entry which is preliminary data.</text>
</comment>
<keyword evidence="2" id="KW-1185">Reference proteome</keyword>
<dbReference type="AlphaFoldDB" id="A0A939B5I5"/>
<evidence type="ECO:0000313" key="1">
    <source>
        <dbReference type="EMBL" id="MBM6662665.1"/>
    </source>
</evidence>
<organism evidence="1 2">
    <name type="scientific">Marseilla massiliensis</name>
    <dbReference type="NCBI Taxonomy" id="1841864"/>
    <lineage>
        <taxon>Bacteria</taxon>
        <taxon>Pseudomonadati</taxon>
        <taxon>Bacteroidota</taxon>
        <taxon>Bacteroidia</taxon>
        <taxon>Bacteroidales</taxon>
        <taxon>Prevotellaceae</taxon>
        <taxon>Marseilla</taxon>
    </lineage>
</organism>
<evidence type="ECO:0008006" key="3">
    <source>
        <dbReference type="Google" id="ProtNLM"/>
    </source>
</evidence>
<reference evidence="1 2" key="1">
    <citation type="journal article" date="2021" name="Sci. Rep.">
        <title>The distribution of antibiotic resistance genes in chicken gut microbiota commensals.</title>
        <authorList>
            <person name="Juricova H."/>
            <person name="Matiasovicova J."/>
            <person name="Kubasova T."/>
            <person name="Cejkova D."/>
            <person name="Rychlik I."/>
        </authorList>
    </citation>
    <scope>NUCLEOTIDE SEQUENCE [LARGE SCALE GENOMIC DNA]</scope>
    <source>
        <strain evidence="1 2">An819</strain>
    </source>
</reference>
<evidence type="ECO:0000313" key="2">
    <source>
        <dbReference type="Proteomes" id="UP000764045"/>
    </source>
</evidence>
<dbReference type="EMBL" id="JACJJL010000026">
    <property type="protein sequence ID" value="MBM6662665.1"/>
    <property type="molecule type" value="Genomic_DNA"/>
</dbReference>
<dbReference type="RefSeq" id="WP_205111293.1">
    <property type="nucleotide sequence ID" value="NZ_JACJJL010000026.1"/>
</dbReference>
<dbReference type="Proteomes" id="UP000764045">
    <property type="component" value="Unassembled WGS sequence"/>
</dbReference>